<evidence type="ECO:0000256" key="2">
    <source>
        <dbReference type="ARBA" id="ARBA00022692"/>
    </source>
</evidence>
<evidence type="ECO:0000259" key="7">
    <source>
        <dbReference type="Pfam" id="PF03168"/>
    </source>
</evidence>
<keyword evidence="6" id="KW-0732">Signal</keyword>
<dbReference type="Gramene" id="C.cajan_21676.t">
    <property type="protein sequence ID" value="C.cajan_21676.t.cds1"/>
    <property type="gene ID" value="C.cajan_21676"/>
</dbReference>
<comment type="subcellular location">
    <subcellularLocation>
        <location evidence="1">Membrane</location>
        <topology evidence="1">Single-pass membrane protein</topology>
    </subcellularLocation>
</comment>
<feature type="transmembrane region" description="Helical" evidence="5">
    <location>
        <begin position="173"/>
        <end position="192"/>
    </location>
</feature>
<evidence type="ECO:0000256" key="5">
    <source>
        <dbReference type="SAM" id="Phobius"/>
    </source>
</evidence>
<dbReference type="PANTHER" id="PTHR31415:SF166">
    <property type="entry name" value="LATE EMBRYOGENESIS ABUNDANT (LEA) HYDROXYPROLINE-RICH GLYCOPROTEIN FAMILY"/>
    <property type="match status" value="1"/>
</dbReference>
<organism evidence="8 9">
    <name type="scientific">Cajanus cajan</name>
    <name type="common">Pigeon pea</name>
    <name type="synonym">Cajanus indicus</name>
    <dbReference type="NCBI Taxonomy" id="3821"/>
    <lineage>
        <taxon>Eukaryota</taxon>
        <taxon>Viridiplantae</taxon>
        <taxon>Streptophyta</taxon>
        <taxon>Embryophyta</taxon>
        <taxon>Tracheophyta</taxon>
        <taxon>Spermatophyta</taxon>
        <taxon>Magnoliopsida</taxon>
        <taxon>eudicotyledons</taxon>
        <taxon>Gunneridae</taxon>
        <taxon>Pentapetalae</taxon>
        <taxon>rosids</taxon>
        <taxon>fabids</taxon>
        <taxon>Fabales</taxon>
        <taxon>Fabaceae</taxon>
        <taxon>Papilionoideae</taxon>
        <taxon>50 kb inversion clade</taxon>
        <taxon>NPAAA clade</taxon>
        <taxon>indigoferoid/millettioid clade</taxon>
        <taxon>Phaseoleae</taxon>
        <taxon>Cajanus</taxon>
    </lineage>
</organism>
<dbReference type="Pfam" id="PF03168">
    <property type="entry name" value="LEA_2"/>
    <property type="match status" value="1"/>
</dbReference>
<dbReference type="GO" id="GO:0005886">
    <property type="term" value="C:plasma membrane"/>
    <property type="evidence" value="ECO:0007669"/>
    <property type="project" value="TreeGrafter"/>
</dbReference>
<keyword evidence="4 5" id="KW-0472">Membrane</keyword>
<evidence type="ECO:0000313" key="9">
    <source>
        <dbReference type="Proteomes" id="UP000075243"/>
    </source>
</evidence>
<dbReference type="GO" id="GO:0098542">
    <property type="term" value="P:defense response to other organism"/>
    <property type="evidence" value="ECO:0007669"/>
    <property type="project" value="InterPro"/>
</dbReference>
<evidence type="ECO:0000256" key="6">
    <source>
        <dbReference type="SAM" id="SignalP"/>
    </source>
</evidence>
<accession>A0A151TNQ2</accession>
<dbReference type="InterPro" id="IPR004864">
    <property type="entry name" value="LEA_2"/>
</dbReference>
<sequence length="265" mass="29977">MRHYIILVFLLLFHFLFQGVEEKQHVERFCIIIVHPCIYTYTLHFLTHSYPPTMSIKECGHHEAERRHVLRLILIGGTSFLVVILLTILLIFLILRPTKPHVILQDATLYSFNLSSATPNTLSLTMQVTLSSHNPNARIGVYYQHLRLHAAYRSQQISLPTALPDAYQGHHDFTLWSPFLYAAAVPVAPFLLEALRQDQRAAALMLNVRLTGALKWKVGSWVSGRYHLYVNCPAFISLDGDRATAVGVVAAPLKLQLLQSCSVDV</sequence>
<protein>
    <recommendedName>
        <fullName evidence="7">Late embryogenesis abundant protein LEA-2 subgroup domain-containing protein</fullName>
    </recommendedName>
</protein>
<keyword evidence="3 5" id="KW-1133">Transmembrane helix</keyword>
<evidence type="ECO:0000256" key="1">
    <source>
        <dbReference type="ARBA" id="ARBA00004167"/>
    </source>
</evidence>
<name>A0A151TNQ2_CAJCA</name>
<reference evidence="8 9" key="1">
    <citation type="journal article" date="2012" name="Nat. Biotechnol.">
        <title>Draft genome sequence of pigeonpea (Cajanus cajan), an orphan legume crop of resource-poor farmers.</title>
        <authorList>
            <person name="Varshney R.K."/>
            <person name="Chen W."/>
            <person name="Li Y."/>
            <person name="Bharti A.K."/>
            <person name="Saxena R.K."/>
            <person name="Schlueter J.A."/>
            <person name="Donoghue M.T."/>
            <person name="Azam S."/>
            <person name="Fan G."/>
            <person name="Whaley A.M."/>
            <person name="Farmer A.D."/>
            <person name="Sheridan J."/>
            <person name="Iwata A."/>
            <person name="Tuteja R."/>
            <person name="Penmetsa R.V."/>
            <person name="Wu W."/>
            <person name="Upadhyaya H.D."/>
            <person name="Yang S.P."/>
            <person name="Shah T."/>
            <person name="Saxena K.B."/>
            <person name="Michael T."/>
            <person name="McCombie W.R."/>
            <person name="Yang B."/>
            <person name="Zhang G."/>
            <person name="Yang H."/>
            <person name="Wang J."/>
            <person name="Spillane C."/>
            <person name="Cook D.R."/>
            <person name="May G.D."/>
            <person name="Xu X."/>
            <person name="Jackson S.A."/>
        </authorList>
    </citation>
    <scope>NUCLEOTIDE SEQUENCE [LARGE SCALE GENOMIC DNA]</scope>
    <source>
        <strain evidence="9">cv. Asha</strain>
    </source>
</reference>
<feature type="transmembrane region" description="Helical" evidence="5">
    <location>
        <begin position="69"/>
        <end position="95"/>
    </location>
</feature>
<gene>
    <name evidence="8" type="ORF">KK1_022318</name>
</gene>
<dbReference type="GO" id="GO:0009506">
    <property type="term" value="C:plasmodesma"/>
    <property type="evidence" value="ECO:0007669"/>
    <property type="project" value="TreeGrafter"/>
</dbReference>
<evidence type="ECO:0000313" key="8">
    <source>
        <dbReference type="EMBL" id="KYP68679.1"/>
    </source>
</evidence>
<dbReference type="OMA" id="DISECDC"/>
<dbReference type="STRING" id="3821.A0A151TNQ2"/>
<feature type="signal peptide" evidence="6">
    <location>
        <begin position="1"/>
        <end position="22"/>
    </location>
</feature>
<dbReference type="InterPro" id="IPR044839">
    <property type="entry name" value="NDR1-like"/>
</dbReference>
<feature type="chain" id="PRO_5007589204" description="Late embryogenesis abundant protein LEA-2 subgroup domain-containing protein" evidence="6">
    <location>
        <begin position="23"/>
        <end position="265"/>
    </location>
</feature>
<feature type="domain" description="Late embryogenesis abundant protein LEA-2 subgroup" evidence="7">
    <location>
        <begin position="129"/>
        <end position="230"/>
    </location>
</feature>
<proteinExistence type="predicted"/>
<keyword evidence="9" id="KW-1185">Reference proteome</keyword>
<dbReference type="AlphaFoldDB" id="A0A151TNQ2"/>
<dbReference type="PANTHER" id="PTHR31415">
    <property type="entry name" value="OS05G0367900 PROTEIN"/>
    <property type="match status" value="1"/>
</dbReference>
<keyword evidence="2 5" id="KW-0812">Transmembrane</keyword>
<dbReference type="Proteomes" id="UP000075243">
    <property type="component" value="Chromosome 4"/>
</dbReference>
<dbReference type="EMBL" id="CM003606">
    <property type="protein sequence ID" value="KYP68679.1"/>
    <property type="molecule type" value="Genomic_DNA"/>
</dbReference>
<evidence type="ECO:0000256" key="4">
    <source>
        <dbReference type="ARBA" id="ARBA00023136"/>
    </source>
</evidence>
<evidence type="ECO:0000256" key="3">
    <source>
        <dbReference type="ARBA" id="ARBA00022989"/>
    </source>
</evidence>